<sequence>VLSVLVAWCYAAAQEDIKSSTDSLSRCHALEDDDNSDCHEHESSNSLYVHQEQSSTPTVSEHTSVDNETCFTDNNNL</sequence>
<dbReference type="EMBL" id="HACG01010235">
    <property type="protein sequence ID" value="CEK57100.1"/>
    <property type="molecule type" value="Transcribed_RNA"/>
</dbReference>
<evidence type="ECO:0000256" key="1">
    <source>
        <dbReference type="SAM" id="MobiDB-lite"/>
    </source>
</evidence>
<dbReference type="AlphaFoldDB" id="A0A0B6YNP9"/>
<feature type="non-terminal residue" evidence="2">
    <location>
        <position position="77"/>
    </location>
</feature>
<reference evidence="2" key="1">
    <citation type="submission" date="2014-12" db="EMBL/GenBank/DDBJ databases">
        <title>Insight into the proteome of Arion vulgaris.</title>
        <authorList>
            <person name="Aradska J."/>
            <person name="Bulat T."/>
            <person name="Smidak R."/>
            <person name="Sarate P."/>
            <person name="Gangsoo J."/>
            <person name="Sialana F."/>
            <person name="Bilban M."/>
            <person name="Lubec G."/>
        </authorList>
    </citation>
    <scope>NUCLEOTIDE SEQUENCE</scope>
    <source>
        <tissue evidence="2">Skin</tissue>
    </source>
</reference>
<gene>
    <name evidence="2" type="primary">ORF29271</name>
</gene>
<feature type="region of interest" description="Disordered" evidence="1">
    <location>
        <begin position="31"/>
        <end position="77"/>
    </location>
</feature>
<protein>
    <submittedName>
        <fullName evidence="2">Uncharacterized protein</fullName>
    </submittedName>
</protein>
<accession>A0A0B6YNP9</accession>
<organism evidence="2">
    <name type="scientific">Arion vulgaris</name>
    <dbReference type="NCBI Taxonomy" id="1028688"/>
    <lineage>
        <taxon>Eukaryota</taxon>
        <taxon>Metazoa</taxon>
        <taxon>Spiralia</taxon>
        <taxon>Lophotrochozoa</taxon>
        <taxon>Mollusca</taxon>
        <taxon>Gastropoda</taxon>
        <taxon>Heterobranchia</taxon>
        <taxon>Euthyneura</taxon>
        <taxon>Panpulmonata</taxon>
        <taxon>Eupulmonata</taxon>
        <taxon>Stylommatophora</taxon>
        <taxon>Helicina</taxon>
        <taxon>Arionoidea</taxon>
        <taxon>Arionidae</taxon>
        <taxon>Arion</taxon>
    </lineage>
</organism>
<evidence type="ECO:0000313" key="2">
    <source>
        <dbReference type="EMBL" id="CEK57100.1"/>
    </source>
</evidence>
<feature type="compositionally biased region" description="Polar residues" evidence="1">
    <location>
        <begin position="44"/>
        <end position="77"/>
    </location>
</feature>
<feature type="non-terminal residue" evidence="2">
    <location>
        <position position="1"/>
    </location>
</feature>
<proteinExistence type="predicted"/>
<name>A0A0B6YNP9_9EUPU</name>